<dbReference type="Proteomes" id="UP000199691">
    <property type="component" value="Unassembled WGS sequence"/>
</dbReference>
<organism evidence="1 2">
    <name type="scientific">Lentzea jiangxiensis</name>
    <dbReference type="NCBI Taxonomy" id="641025"/>
    <lineage>
        <taxon>Bacteria</taxon>
        <taxon>Bacillati</taxon>
        <taxon>Actinomycetota</taxon>
        <taxon>Actinomycetes</taxon>
        <taxon>Pseudonocardiales</taxon>
        <taxon>Pseudonocardiaceae</taxon>
        <taxon>Lentzea</taxon>
    </lineage>
</organism>
<gene>
    <name evidence="1" type="ORF">SAMN05421507_1405</name>
</gene>
<name>A0A1H0X6B0_9PSEU</name>
<sequence length="78" mass="8681">MLWGPLNEYAVQGASERLHRVRGLHRQQWRAFGSDRLPLVGLVAAGSGEPIEIDHPAPVALLPVLAVNTGRYFRRIRA</sequence>
<reference evidence="2" key="1">
    <citation type="submission" date="2016-10" db="EMBL/GenBank/DDBJ databases">
        <authorList>
            <person name="Varghese N."/>
            <person name="Submissions S."/>
        </authorList>
    </citation>
    <scope>NUCLEOTIDE SEQUENCE [LARGE SCALE GENOMIC DNA]</scope>
    <source>
        <strain evidence="2">CGMCC 4.6609</strain>
    </source>
</reference>
<protein>
    <submittedName>
        <fullName evidence="1">Uncharacterized protein</fullName>
    </submittedName>
</protein>
<accession>A0A1H0X6B0</accession>
<evidence type="ECO:0000313" key="2">
    <source>
        <dbReference type="Proteomes" id="UP000199691"/>
    </source>
</evidence>
<evidence type="ECO:0000313" key="1">
    <source>
        <dbReference type="EMBL" id="SDP98473.1"/>
    </source>
</evidence>
<dbReference type="EMBL" id="FNIX01000040">
    <property type="protein sequence ID" value="SDP98473.1"/>
    <property type="molecule type" value="Genomic_DNA"/>
</dbReference>
<keyword evidence="2" id="KW-1185">Reference proteome</keyword>
<proteinExistence type="predicted"/>
<dbReference type="AlphaFoldDB" id="A0A1H0X6B0"/>